<organism evidence="3 4">
    <name type="scientific">Solirubrobacter ginsenosidimutans</name>
    <dbReference type="NCBI Taxonomy" id="490573"/>
    <lineage>
        <taxon>Bacteria</taxon>
        <taxon>Bacillati</taxon>
        <taxon>Actinomycetota</taxon>
        <taxon>Thermoleophilia</taxon>
        <taxon>Solirubrobacterales</taxon>
        <taxon>Solirubrobacteraceae</taxon>
        <taxon>Solirubrobacter</taxon>
    </lineage>
</organism>
<dbReference type="SUPFAM" id="SSF50129">
    <property type="entry name" value="GroES-like"/>
    <property type="match status" value="1"/>
</dbReference>
<proteinExistence type="predicted"/>
<evidence type="ECO:0000313" key="4">
    <source>
        <dbReference type="Proteomes" id="UP001149140"/>
    </source>
</evidence>
<dbReference type="CDD" id="cd05289">
    <property type="entry name" value="MDR_like_2"/>
    <property type="match status" value="1"/>
</dbReference>
<evidence type="ECO:0000259" key="2">
    <source>
        <dbReference type="SMART" id="SM00829"/>
    </source>
</evidence>
<dbReference type="InterPro" id="IPR011032">
    <property type="entry name" value="GroES-like_sf"/>
</dbReference>
<protein>
    <submittedName>
        <fullName evidence="3">NADP-dependent oxidoreductase</fullName>
    </submittedName>
</protein>
<comment type="caution">
    <text evidence="3">The sequence shown here is derived from an EMBL/GenBank/DDBJ whole genome shotgun (WGS) entry which is preliminary data.</text>
</comment>
<dbReference type="Pfam" id="PF13602">
    <property type="entry name" value="ADH_zinc_N_2"/>
    <property type="match status" value="1"/>
</dbReference>
<evidence type="ECO:0000313" key="3">
    <source>
        <dbReference type="EMBL" id="MDA0166740.1"/>
    </source>
</evidence>
<reference evidence="3" key="1">
    <citation type="submission" date="2022-10" db="EMBL/GenBank/DDBJ databases">
        <title>The WGS of Solirubrobacter ginsenosidimutans DSM 21036.</title>
        <authorList>
            <person name="Jiang Z."/>
        </authorList>
    </citation>
    <scope>NUCLEOTIDE SEQUENCE</scope>
    <source>
        <strain evidence="3">DSM 21036</strain>
    </source>
</reference>
<dbReference type="Proteomes" id="UP001149140">
    <property type="component" value="Unassembled WGS sequence"/>
</dbReference>
<dbReference type="InterPro" id="IPR050700">
    <property type="entry name" value="YIM1/Zinc_Alcohol_DH_Fams"/>
</dbReference>
<dbReference type="Gene3D" id="3.40.50.720">
    <property type="entry name" value="NAD(P)-binding Rossmann-like Domain"/>
    <property type="match status" value="1"/>
</dbReference>
<dbReference type="InterPro" id="IPR020843">
    <property type="entry name" value="ER"/>
</dbReference>
<dbReference type="Pfam" id="PF08240">
    <property type="entry name" value="ADH_N"/>
    <property type="match status" value="1"/>
</dbReference>
<name>A0A9X3S4I4_9ACTN</name>
<dbReference type="SUPFAM" id="SSF51735">
    <property type="entry name" value="NAD(P)-binding Rossmann-fold domains"/>
    <property type="match status" value="1"/>
</dbReference>
<keyword evidence="4" id="KW-1185">Reference proteome</keyword>
<dbReference type="SMART" id="SM00829">
    <property type="entry name" value="PKS_ER"/>
    <property type="match status" value="1"/>
</dbReference>
<dbReference type="GO" id="GO:0016491">
    <property type="term" value="F:oxidoreductase activity"/>
    <property type="evidence" value="ECO:0007669"/>
    <property type="project" value="InterPro"/>
</dbReference>
<dbReference type="InterPro" id="IPR036291">
    <property type="entry name" value="NAD(P)-bd_dom_sf"/>
</dbReference>
<sequence length="308" mass="31685">MSQLPTSMRALRAAAAGGPEQLAVDTAPVPPIGTGDVLVRVHAAGYTPGELDWPSTWEDRLGRPRTPTIPSHEVSGTVAAVGFGVAELAVGDEVFGLTDWYRDGAAAEFIAVEARNLARKPEGADHVATATLPLSGLTAWQGLFTHGGLSAGQSVIVHGAGGGVGALAVQLAHLAGAHVTATGRASVRGLATDLGADTFFDLEADDLGELPRTDVVFDTVGGEALARTKAGSRVVSIVEQPPEAVGDQGVYFVVEPDRAGLAELARKVDAGELTAIVGHRCPLDDAAGLIQRKHRGELPGKIVISLID</sequence>
<gene>
    <name evidence="3" type="ORF">OM076_41145</name>
</gene>
<dbReference type="PANTHER" id="PTHR11695:SF294">
    <property type="entry name" value="RETICULON-4-INTERACTING PROTEIN 1, MITOCHONDRIAL"/>
    <property type="match status" value="1"/>
</dbReference>
<dbReference type="AlphaFoldDB" id="A0A9X3S4I4"/>
<dbReference type="EMBL" id="JAPDOD010000074">
    <property type="protein sequence ID" value="MDA0166740.1"/>
    <property type="molecule type" value="Genomic_DNA"/>
</dbReference>
<feature type="region of interest" description="Disordered" evidence="1">
    <location>
        <begin position="1"/>
        <end position="26"/>
    </location>
</feature>
<dbReference type="PANTHER" id="PTHR11695">
    <property type="entry name" value="ALCOHOL DEHYDROGENASE RELATED"/>
    <property type="match status" value="1"/>
</dbReference>
<dbReference type="InterPro" id="IPR013154">
    <property type="entry name" value="ADH-like_N"/>
</dbReference>
<dbReference type="Gene3D" id="3.90.180.10">
    <property type="entry name" value="Medium-chain alcohol dehydrogenases, catalytic domain"/>
    <property type="match status" value="1"/>
</dbReference>
<evidence type="ECO:0000256" key="1">
    <source>
        <dbReference type="SAM" id="MobiDB-lite"/>
    </source>
</evidence>
<accession>A0A9X3S4I4</accession>
<dbReference type="RefSeq" id="WP_270045992.1">
    <property type="nucleotide sequence ID" value="NZ_JAPDOD010000074.1"/>
</dbReference>
<feature type="domain" description="Enoyl reductase (ER)" evidence="2">
    <location>
        <begin position="17"/>
        <end position="304"/>
    </location>
</feature>